<comment type="cofactor">
    <cofactor evidence="7">
        <name>Zn(2+)</name>
        <dbReference type="ChEBI" id="CHEBI:29105"/>
    </cofactor>
    <text evidence="7">Binds 1 zinc ion.</text>
</comment>
<dbReference type="GO" id="GO:0004222">
    <property type="term" value="F:metalloendopeptidase activity"/>
    <property type="evidence" value="ECO:0007669"/>
    <property type="project" value="InterPro"/>
</dbReference>
<dbReference type="Gene3D" id="3.40.390.10">
    <property type="entry name" value="Collagenase (Catalytic Domain)"/>
    <property type="match status" value="1"/>
</dbReference>
<evidence type="ECO:0000256" key="6">
    <source>
        <dbReference type="ARBA" id="ARBA00023049"/>
    </source>
</evidence>
<evidence type="ECO:0000256" key="1">
    <source>
        <dbReference type="ARBA" id="ARBA00006040"/>
    </source>
</evidence>
<name>A0A4Q9KC53_9ACTN</name>
<dbReference type="RefSeq" id="WP_131169013.1">
    <property type="nucleotide sequence ID" value="NZ_SDMQ01000011.1"/>
</dbReference>
<dbReference type="InterPro" id="IPR024077">
    <property type="entry name" value="Neurolysin/TOP_dom2"/>
</dbReference>
<dbReference type="AlphaFoldDB" id="A0A4Q9KC53"/>
<dbReference type="CDD" id="cd06456">
    <property type="entry name" value="M3A_DCP"/>
    <property type="match status" value="1"/>
</dbReference>
<reference evidence="9 10" key="1">
    <citation type="submission" date="2019-01" db="EMBL/GenBank/DDBJ databases">
        <title>Lactibacter flavus gen. nov., sp. nov., a novel bacterium of the family Propionibacteriaceae isolated from raw milk and dairy products.</title>
        <authorList>
            <person name="Huptas C."/>
            <person name="Wenning M."/>
            <person name="Breitenwieser F."/>
            <person name="Doll E."/>
            <person name="Von Neubeck M."/>
            <person name="Busse H.-J."/>
            <person name="Scherer S."/>
        </authorList>
    </citation>
    <scope>NUCLEOTIDE SEQUENCE [LARGE SCALE GENOMIC DNA]</scope>
    <source>
        <strain evidence="9 10">KCTC 33808</strain>
    </source>
</reference>
<evidence type="ECO:0000256" key="7">
    <source>
        <dbReference type="RuleBase" id="RU003435"/>
    </source>
</evidence>
<keyword evidence="4 7" id="KW-0378">Hydrolase</keyword>
<accession>A0A4Q9KC53</accession>
<dbReference type="InterPro" id="IPR045090">
    <property type="entry name" value="Pept_M3A_M3B"/>
</dbReference>
<dbReference type="InterPro" id="IPR034005">
    <property type="entry name" value="M3A_DCP"/>
</dbReference>
<dbReference type="GO" id="GO:0005829">
    <property type="term" value="C:cytosol"/>
    <property type="evidence" value="ECO:0007669"/>
    <property type="project" value="TreeGrafter"/>
</dbReference>
<dbReference type="PANTHER" id="PTHR43660">
    <property type="entry name" value="DIPEPTIDYL CARBOXYPEPTIDASE"/>
    <property type="match status" value="1"/>
</dbReference>
<dbReference type="GO" id="GO:0006508">
    <property type="term" value="P:proteolysis"/>
    <property type="evidence" value="ECO:0007669"/>
    <property type="project" value="UniProtKB-KW"/>
</dbReference>
<dbReference type="EMBL" id="SDMQ01000011">
    <property type="protein sequence ID" value="TBT83545.1"/>
    <property type="molecule type" value="Genomic_DNA"/>
</dbReference>
<organism evidence="9 10">
    <name type="scientific">Propioniciclava sinopodophylli</name>
    <dbReference type="NCBI Taxonomy" id="1837344"/>
    <lineage>
        <taxon>Bacteria</taxon>
        <taxon>Bacillati</taxon>
        <taxon>Actinomycetota</taxon>
        <taxon>Actinomycetes</taxon>
        <taxon>Propionibacteriales</taxon>
        <taxon>Propionibacteriaceae</taxon>
        <taxon>Propioniciclava</taxon>
    </lineage>
</organism>
<dbReference type="PANTHER" id="PTHR43660:SF1">
    <property type="entry name" value="DIPEPTIDYL CARBOXYPEPTIDASE"/>
    <property type="match status" value="1"/>
</dbReference>
<dbReference type="InterPro" id="IPR001567">
    <property type="entry name" value="Pept_M3A_M3B_dom"/>
</dbReference>
<sequence length="664" mass="73527">MTLPATNPLAERSHLPYQLPDFANLRPEHYREAFEAGMAEQLENLRALASDPEPATVENVLHAWERSGELLNRAYLPFASVLWADTNDEIDAIYADLAPKHATHTDAIFLDRALFDRLTELATREAAGEVELDAEDSWLLGELLRQFNRSGVSLGEDDQQRLRALNQRLAELGTAFEKANREGRVAGAVVVTDRAELDGLTDAEVDGLAAEDGTWRIELVNTTQQPLMTKLHDRGLRKRLFEASVNRGLGGAHDTRQLIVDIARARAERAALLGYEHHAALVAESACAKTTDAVLALVAPLGPAAAAQARADADTLAAKLAENDPDATLEPWDWEYLAEIVRRERFAFEESDVEEFLDVNAVLEATYAAANELYGITFTHRTDLVGHTPDADVYEVHDADGTPVGLFVMDFWARPNKNGGAWMTNLVDGNHLTRQLPVVTNNCNYTRSTTTISWDGVITMFHEFGHALHGLFADSRYPSRAGTSTPRDFVEFPSQVNEHWAWTPGRVLPEEWITRLKDASRFNQGAGTLELMASTLLDQSWHTTPLGSLPTSGDEVEDFEARALASWGVDEALVPPRYRSTYFSHIWGGGYAAGYYGYKWSEVMDADAVAWFEENGGGTRENGDHFRRTLLAPGGSVDPLETYRSFRGRDPEVGPLLERLGLAD</sequence>
<dbReference type="GO" id="GO:0004180">
    <property type="term" value="F:carboxypeptidase activity"/>
    <property type="evidence" value="ECO:0007669"/>
    <property type="project" value="TreeGrafter"/>
</dbReference>
<dbReference type="Pfam" id="PF01432">
    <property type="entry name" value="Peptidase_M3"/>
    <property type="match status" value="1"/>
</dbReference>
<dbReference type="GO" id="GO:0046872">
    <property type="term" value="F:metal ion binding"/>
    <property type="evidence" value="ECO:0007669"/>
    <property type="project" value="UniProtKB-UniRule"/>
</dbReference>
<proteinExistence type="inferred from homology"/>
<dbReference type="InterPro" id="IPR024079">
    <property type="entry name" value="MetalloPept_cat_dom_sf"/>
</dbReference>
<comment type="caution">
    <text evidence="9">The sequence shown here is derived from an EMBL/GenBank/DDBJ whole genome shotgun (WGS) entry which is preliminary data.</text>
</comment>
<protein>
    <submittedName>
        <fullName evidence="9">M3 family peptidase</fullName>
    </submittedName>
</protein>
<feature type="domain" description="Peptidase M3A/M3B catalytic" evidence="8">
    <location>
        <begin position="227"/>
        <end position="661"/>
    </location>
</feature>
<evidence type="ECO:0000256" key="4">
    <source>
        <dbReference type="ARBA" id="ARBA00022801"/>
    </source>
</evidence>
<keyword evidence="10" id="KW-1185">Reference proteome</keyword>
<evidence type="ECO:0000259" key="8">
    <source>
        <dbReference type="Pfam" id="PF01432"/>
    </source>
</evidence>
<evidence type="ECO:0000256" key="3">
    <source>
        <dbReference type="ARBA" id="ARBA00022723"/>
    </source>
</evidence>
<keyword evidence="3 7" id="KW-0479">Metal-binding</keyword>
<evidence type="ECO:0000256" key="5">
    <source>
        <dbReference type="ARBA" id="ARBA00022833"/>
    </source>
</evidence>
<dbReference type="Gene3D" id="1.10.1370.10">
    <property type="entry name" value="Neurolysin, domain 3"/>
    <property type="match status" value="1"/>
</dbReference>
<keyword evidence="6 7" id="KW-0482">Metalloprotease</keyword>
<dbReference type="OrthoDB" id="9773538at2"/>
<dbReference type="Gene3D" id="1.10.1370.40">
    <property type="match status" value="1"/>
</dbReference>
<gene>
    <name evidence="9" type="ORF">ET989_11355</name>
</gene>
<evidence type="ECO:0000313" key="9">
    <source>
        <dbReference type="EMBL" id="TBT83545.1"/>
    </source>
</evidence>
<comment type="similarity">
    <text evidence="1 7">Belongs to the peptidase M3 family.</text>
</comment>
<dbReference type="SUPFAM" id="SSF55486">
    <property type="entry name" value="Metalloproteases ('zincins'), catalytic domain"/>
    <property type="match status" value="1"/>
</dbReference>
<evidence type="ECO:0000313" key="10">
    <source>
        <dbReference type="Proteomes" id="UP000292373"/>
    </source>
</evidence>
<dbReference type="Proteomes" id="UP000292373">
    <property type="component" value="Unassembled WGS sequence"/>
</dbReference>
<evidence type="ECO:0000256" key="2">
    <source>
        <dbReference type="ARBA" id="ARBA00022670"/>
    </source>
</evidence>
<keyword evidence="2 7" id="KW-0645">Protease</keyword>
<keyword evidence="5 7" id="KW-0862">Zinc</keyword>